<evidence type="ECO:0000313" key="2">
    <source>
        <dbReference type="Proteomes" id="UP001148629"/>
    </source>
</evidence>
<protein>
    <submittedName>
        <fullName evidence="1">Uncharacterized protein</fullName>
    </submittedName>
</protein>
<sequence length="1335" mass="148002">MDIDNDVKTSHTNGISGKREKKAVWDSGEGVEEAMRELSEMEHKLQTAVRKQRLAVESSDLHVEVETAVGREIKPKMYTPSKDTIPSSRGRKSECLDKAPLDGYDAELAVGDIVDAKVEDEGTERGANRPPPVNSDKASLALACLNTYLRNATPPVFSSRTCRMASIIEHRHPLQNPAESEHPTKNRPDKSQPADRERGQKYVQELGLANARDIPKMIRWNYKYGIRFMRLSSEMFPFASHEEHGYKLAPFAADVLAEAGKVAAELGHRLTTHPGQFTQIGSPRKEVVSAAIRDLDYHDEMLSLLKLPEQMDRDAVMILHMGGTYGDKEATLNRFRENYARLSDSVKRRLVLENDDVAWSVHDLLPICEELNIPMVLDYHHHNIIFDTSLREGTKDIIGLYDRIKKTWTKKGITQKMHYSEQTASAVTPRERRKHSARVKTLPPCDPDMDLMIEAKDKEQAVFELMRTFKLPGWDSFNDVVPHEREDESRKAVKKKAKKSKKKVNGTNGEAEDDIEIPERIVSAEDFGFNEASERFLLWFKSLSGASFSDAIKIVDLRDRNAGRGIIALQDIPAETTLFTIPRRGIINTETSELPKKLPDVFDLDKPVDDDEDETSAPRLDSWSSLILVMMYEHLQGEKSLWKPYFDVLPSTFDTPMFWSDGELNQLQASHMRHKIGKADAENMFRKTLLPIIRNNAALFGAENQSDEALIEIAHRMGSTIMAYAFDLESDEDEEEDETDGWVEDREGKSMMGMVPMADILNADAEFNAHVNHEEESLTVTSLRPIKAGEEIFNYYGPHPNSELLRRYGYVTERHSRYDVVEIPWEVVESVMVANFGISGQVLKKLRNDLEEEEEFEDTFVLERETGEVNSDGTFSGPARFESMPEDLQQQLKTFLKGAKKAQPDAIPDKRKRDEIHQAVLAKTLEALVSRYSTGISEDELLLKGQDLNQRTRMAIEVRLGEKKLLQEAIAASSSDDVEMTVDDESGPAKRAKRQQRDRRAQRSRGHLHWPAAATLSTGLASPEPNEVCIRIKAVALNPLDWKMLSHGQMVQSWPEAFGVDAAGIVEQVGDLFTGFEVGDEVFALCGIGGKTAAFQEIATVPQQVVSKKPESCSFEEVASLPICYLTAAAAILFGLHVPIPHISPTAPGEPMSPPRSVLVLGGGSAVAGAAIQMLRSALPDAVILTAASLHHTERLLGLGASKVFDRNSSSLISDVTEAVPGGVDAILDCVAAAAADPSLFDALHADGSRLYSQVFTGQQVNVPKGVKSVAVFGRQAFGAPGGQMAMSALGKLLESGQYKLPVPIKVIGKGWDAVGDGMLNFEARASGGKPIVSI</sequence>
<reference evidence="1" key="1">
    <citation type="submission" date="2022-08" db="EMBL/GenBank/DDBJ databases">
        <title>Genome Sequence of Fusarium decemcellulare.</title>
        <authorList>
            <person name="Buettner E."/>
        </authorList>
    </citation>
    <scope>NUCLEOTIDE SEQUENCE</scope>
    <source>
        <strain evidence="1">Babe19</strain>
    </source>
</reference>
<dbReference type="EMBL" id="JANRMS010001223">
    <property type="protein sequence ID" value="KAJ3529997.1"/>
    <property type="molecule type" value="Genomic_DNA"/>
</dbReference>
<proteinExistence type="predicted"/>
<gene>
    <name evidence="1" type="ORF">NM208_g9518</name>
</gene>
<keyword evidence="2" id="KW-1185">Reference proteome</keyword>
<organism evidence="1 2">
    <name type="scientific">Fusarium decemcellulare</name>
    <dbReference type="NCBI Taxonomy" id="57161"/>
    <lineage>
        <taxon>Eukaryota</taxon>
        <taxon>Fungi</taxon>
        <taxon>Dikarya</taxon>
        <taxon>Ascomycota</taxon>
        <taxon>Pezizomycotina</taxon>
        <taxon>Sordariomycetes</taxon>
        <taxon>Hypocreomycetidae</taxon>
        <taxon>Hypocreales</taxon>
        <taxon>Nectriaceae</taxon>
        <taxon>Fusarium</taxon>
        <taxon>Fusarium decemcellulare species complex</taxon>
    </lineage>
</organism>
<comment type="caution">
    <text evidence="1">The sequence shown here is derived from an EMBL/GenBank/DDBJ whole genome shotgun (WGS) entry which is preliminary data.</text>
</comment>
<accession>A0ACC1S1C1</accession>
<dbReference type="Proteomes" id="UP001148629">
    <property type="component" value="Unassembled WGS sequence"/>
</dbReference>
<evidence type="ECO:0000313" key="1">
    <source>
        <dbReference type="EMBL" id="KAJ3529997.1"/>
    </source>
</evidence>
<name>A0ACC1S1C1_9HYPO</name>